<reference evidence="8 9" key="1">
    <citation type="submission" date="2021-01" db="EMBL/GenBank/DDBJ databases">
        <title>Whole genome shotgun sequence of Actinoplanes couchii NBRC 106145.</title>
        <authorList>
            <person name="Komaki H."/>
            <person name="Tamura T."/>
        </authorList>
    </citation>
    <scope>NUCLEOTIDE SEQUENCE [LARGE SCALE GENOMIC DNA]</scope>
    <source>
        <strain evidence="8 9">NBRC 106145</strain>
    </source>
</reference>
<evidence type="ECO:0000256" key="4">
    <source>
        <dbReference type="ARBA" id="ARBA00023125"/>
    </source>
</evidence>
<dbReference type="SUPFAM" id="SSF88659">
    <property type="entry name" value="Sigma3 and sigma4 domains of RNA polymerase sigma factors"/>
    <property type="match status" value="1"/>
</dbReference>
<dbReference type="NCBIfam" id="TIGR02937">
    <property type="entry name" value="sigma70-ECF"/>
    <property type="match status" value="1"/>
</dbReference>
<evidence type="ECO:0000256" key="5">
    <source>
        <dbReference type="ARBA" id="ARBA00023163"/>
    </source>
</evidence>
<dbReference type="Pfam" id="PF08281">
    <property type="entry name" value="Sigma70_r4_2"/>
    <property type="match status" value="1"/>
</dbReference>
<dbReference type="InterPro" id="IPR013325">
    <property type="entry name" value="RNA_pol_sigma_r2"/>
</dbReference>
<evidence type="ECO:0000259" key="6">
    <source>
        <dbReference type="Pfam" id="PF04542"/>
    </source>
</evidence>
<dbReference type="Gene3D" id="1.10.1740.10">
    <property type="match status" value="1"/>
</dbReference>
<dbReference type="EMBL" id="BOMG01000109">
    <property type="protein sequence ID" value="GID60516.1"/>
    <property type="molecule type" value="Genomic_DNA"/>
</dbReference>
<dbReference type="SUPFAM" id="SSF88946">
    <property type="entry name" value="Sigma2 domain of RNA polymerase sigma factors"/>
    <property type="match status" value="1"/>
</dbReference>
<evidence type="ECO:0000313" key="9">
    <source>
        <dbReference type="Proteomes" id="UP000612282"/>
    </source>
</evidence>
<keyword evidence="4" id="KW-0238">DNA-binding</keyword>
<sequence>MNDNGFAEFVTGRYPALVRYGTLLTGDRGHGEDLTQEALVKTHRAWRRLHPDGDPEAYTRQVMVRAAWRAGRRLWRREVPAEQIPDRPVPGDAFDRRDTADAVLAALRSLPAGQRVVLVLRYWAGFSEQEIAAQLGCSAGTVKSRASRAITALGRSGGPLADAFTLSDAGHHQDRRGV</sequence>
<keyword evidence="9" id="KW-1185">Reference proteome</keyword>
<evidence type="ECO:0000256" key="1">
    <source>
        <dbReference type="ARBA" id="ARBA00010641"/>
    </source>
</evidence>
<protein>
    <submittedName>
        <fullName evidence="8">RNA polymerase sigma24 factor</fullName>
    </submittedName>
</protein>
<dbReference type="InterPro" id="IPR036388">
    <property type="entry name" value="WH-like_DNA-bd_sf"/>
</dbReference>
<dbReference type="PANTHER" id="PTHR43133:SF50">
    <property type="entry name" value="ECF RNA POLYMERASE SIGMA FACTOR SIGM"/>
    <property type="match status" value="1"/>
</dbReference>
<dbReference type="RefSeq" id="WP_239145937.1">
    <property type="nucleotide sequence ID" value="NZ_BAAAQE010000112.1"/>
</dbReference>
<comment type="caution">
    <text evidence="8">The sequence shown here is derived from an EMBL/GenBank/DDBJ whole genome shotgun (WGS) entry which is preliminary data.</text>
</comment>
<evidence type="ECO:0000259" key="7">
    <source>
        <dbReference type="Pfam" id="PF08281"/>
    </source>
</evidence>
<dbReference type="PANTHER" id="PTHR43133">
    <property type="entry name" value="RNA POLYMERASE ECF-TYPE SIGMA FACTO"/>
    <property type="match status" value="1"/>
</dbReference>
<dbReference type="InterPro" id="IPR013249">
    <property type="entry name" value="RNA_pol_sigma70_r4_t2"/>
</dbReference>
<dbReference type="InterPro" id="IPR013324">
    <property type="entry name" value="RNA_pol_sigma_r3/r4-like"/>
</dbReference>
<accession>A0ABQ3XPU4</accession>
<comment type="similarity">
    <text evidence="1">Belongs to the sigma-70 factor family. ECF subfamily.</text>
</comment>
<evidence type="ECO:0000313" key="8">
    <source>
        <dbReference type="EMBL" id="GID60516.1"/>
    </source>
</evidence>
<evidence type="ECO:0000256" key="2">
    <source>
        <dbReference type="ARBA" id="ARBA00023015"/>
    </source>
</evidence>
<dbReference type="Pfam" id="PF04542">
    <property type="entry name" value="Sigma70_r2"/>
    <property type="match status" value="1"/>
</dbReference>
<gene>
    <name evidence="8" type="ORF">Aco03nite_089200</name>
</gene>
<dbReference type="NCBIfam" id="TIGR02983">
    <property type="entry name" value="SigE-fam_strep"/>
    <property type="match status" value="1"/>
</dbReference>
<dbReference type="CDD" id="cd06171">
    <property type="entry name" value="Sigma70_r4"/>
    <property type="match status" value="1"/>
</dbReference>
<dbReference type="InterPro" id="IPR007627">
    <property type="entry name" value="RNA_pol_sigma70_r2"/>
</dbReference>
<keyword evidence="2" id="KW-0805">Transcription regulation</keyword>
<name>A0ABQ3XPU4_9ACTN</name>
<keyword evidence="5" id="KW-0804">Transcription</keyword>
<dbReference type="InterPro" id="IPR039425">
    <property type="entry name" value="RNA_pol_sigma-70-like"/>
</dbReference>
<evidence type="ECO:0000256" key="3">
    <source>
        <dbReference type="ARBA" id="ARBA00023082"/>
    </source>
</evidence>
<dbReference type="InterPro" id="IPR014325">
    <property type="entry name" value="RNA_pol_sigma-E_actinobac"/>
</dbReference>
<dbReference type="Proteomes" id="UP000612282">
    <property type="component" value="Unassembled WGS sequence"/>
</dbReference>
<keyword evidence="3" id="KW-0731">Sigma factor</keyword>
<proteinExistence type="inferred from homology"/>
<feature type="domain" description="RNA polymerase sigma-70 region 2" evidence="6">
    <location>
        <begin position="14"/>
        <end position="77"/>
    </location>
</feature>
<organism evidence="8 9">
    <name type="scientific">Actinoplanes couchii</name>
    <dbReference type="NCBI Taxonomy" id="403638"/>
    <lineage>
        <taxon>Bacteria</taxon>
        <taxon>Bacillati</taxon>
        <taxon>Actinomycetota</taxon>
        <taxon>Actinomycetes</taxon>
        <taxon>Micromonosporales</taxon>
        <taxon>Micromonosporaceae</taxon>
        <taxon>Actinoplanes</taxon>
    </lineage>
</organism>
<dbReference type="Gene3D" id="1.10.10.10">
    <property type="entry name" value="Winged helix-like DNA-binding domain superfamily/Winged helix DNA-binding domain"/>
    <property type="match status" value="1"/>
</dbReference>
<feature type="domain" description="RNA polymerase sigma factor 70 region 4 type 2" evidence="7">
    <location>
        <begin position="101"/>
        <end position="153"/>
    </location>
</feature>
<dbReference type="InterPro" id="IPR014284">
    <property type="entry name" value="RNA_pol_sigma-70_dom"/>
</dbReference>